<dbReference type="Proteomes" id="UP000297403">
    <property type="component" value="Unassembled WGS sequence"/>
</dbReference>
<feature type="compositionally biased region" description="Low complexity" evidence="1">
    <location>
        <begin position="379"/>
        <end position="405"/>
    </location>
</feature>
<sequence>MPAQQRRGRPVWFPRLTVRGGMFLVTGAPLLLYSLVSNQRDLLFVACLLLVVPVVAVAYVSVRPVRLQVTRTFHPPVVAAGGETTVALTLCNLSSRAVTGLRWRDAAPEALAVPPGATLPVLDRFEGGAADGADTVHLDYRVTPRRRGVYPCGPALIGQPDPFGLTVGEWTVGEPQDLVVTPRVTDLAGRGLESVRGDGEVPERLRHVHHNSDQLIAREYRPGDQLRRVNWPATARHGEIMVRQEEEQSKPRARLVFDTALHGRRKRMPDPGGHQGLRHDPAFDVAVELVASVGAHLLEAGYQLDLIELGPGRLAPASARAGGGLRGDPGDVRELVFREPGEVRSLLVLLAGIEPPDPDEPADPDEPPDPDEPADTHEPAATPGPASAAGATRPADAAGATGRPRMPLSPLGRMLPTFAVLVDIDAQDTDELAHLASRSRSSVAFVLDPMNPESVARLRDAGWRCVRLQTARDIPGAWVAAVGERQAADDGA</sequence>
<gene>
    <name evidence="4" type="ORF">E3O49_16300</name>
</gene>
<keyword evidence="2" id="KW-0472">Membrane</keyword>
<dbReference type="EMBL" id="SOFY01000089">
    <property type="protein sequence ID" value="TFC40985.1"/>
    <property type="molecule type" value="Genomic_DNA"/>
</dbReference>
<name>A0AAQ2C398_9MICO</name>
<proteinExistence type="predicted"/>
<reference evidence="4 5" key="1">
    <citation type="submission" date="2019-03" db="EMBL/GenBank/DDBJ databases">
        <title>Genomics of glacier-inhabiting Cryobacterium strains.</title>
        <authorList>
            <person name="Liu Q."/>
            <person name="Xin Y.-H."/>
        </authorList>
    </citation>
    <scope>NUCLEOTIDE SEQUENCE [LARGE SCALE GENOMIC DNA]</scope>
    <source>
        <strain evidence="5">TMT1-22</strain>
    </source>
</reference>
<keyword evidence="2" id="KW-0812">Transmembrane</keyword>
<evidence type="ECO:0000256" key="1">
    <source>
        <dbReference type="SAM" id="MobiDB-lite"/>
    </source>
</evidence>
<feature type="transmembrane region" description="Helical" evidence="2">
    <location>
        <begin position="42"/>
        <end position="62"/>
    </location>
</feature>
<accession>A0AAQ2C398</accession>
<evidence type="ECO:0000313" key="5">
    <source>
        <dbReference type="Proteomes" id="UP000297403"/>
    </source>
</evidence>
<evidence type="ECO:0000259" key="3">
    <source>
        <dbReference type="Pfam" id="PF01882"/>
    </source>
</evidence>
<evidence type="ECO:0000256" key="2">
    <source>
        <dbReference type="SAM" id="Phobius"/>
    </source>
</evidence>
<keyword evidence="5" id="KW-1185">Reference proteome</keyword>
<dbReference type="RefSeq" id="WP_134451902.1">
    <property type="nucleotide sequence ID" value="NZ_SOFY01000089.1"/>
</dbReference>
<organism evidence="4 5">
    <name type="scientific">Cryobacterium shii</name>
    <dbReference type="NCBI Taxonomy" id="1259235"/>
    <lineage>
        <taxon>Bacteria</taxon>
        <taxon>Bacillati</taxon>
        <taxon>Actinomycetota</taxon>
        <taxon>Actinomycetes</taxon>
        <taxon>Micrococcales</taxon>
        <taxon>Microbacteriaceae</taxon>
        <taxon>Cryobacterium</taxon>
    </lineage>
</organism>
<protein>
    <submittedName>
        <fullName evidence="4">DUF58 domain-containing protein</fullName>
    </submittedName>
</protein>
<feature type="region of interest" description="Disordered" evidence="1">
    <location>
        <begin position="353"/>
        <end position="409"/>
    </location>
</feature>
<dbReference type="PANTHER" id="PTHR34351:SF1">
    <property type="entry name" value="SLR1927 PROTEIN"/>
    <property type="match status" value="1"/>
</dbReference>
<feature type="transmembrane region" description="Helical" evidence="2">
    <location>
        <begin position="16"/>
        <end position="36"/>
    </location>
</feature>
<keyword evidence="2" id="KW-1133">Transmembrane helix</keyword>
<dbReference type="AlphaFoldDB" id="A0AAQ2C398"/>
<dbReference type="Pfam" id="PF01882">
    <property type="entry name" value="DUF58"/>
    <property type="match status" value="1"/>
</dbReference>
<comment type="caution">
    <text evidence="4">The sequence shown here is derived from an EMBL/GenBank/DDBJ whole genome shotgun (WGS) entry which is preliminary data.</text>
</comment>
<feature type="domain" description="DUF58" evidence="3">
    <location>
        <begin position="217"/>
        <end position="259"/>
    </location>
</feature>
<evidence type="ECO:0000313" key="4">
    <source>
        <dbReference type="EMBL" id="TFC40985.1"/>
    </source>
</evidence>
<dbReference type="InterPro" id="IPR002881">
    <property type="entry name" value="DUF58"/>
</dbReference>
<dbReference type="PANTHER" id="PTHR34351">
    <property type="entry name" value="SLR1927 PROTEIN-RELATED"/>
    <property type="match status" value="1"/>
</dbReference>
<feature type="compositionally biased region" description="Acidic residues" evidence="1">
    <location>
        <begin position="356"/>
        <end position="373"/>
    </location>
</feature>